<dbReference type="AlphaFoldDB" id="A0ABD3PQ64"/>
<dbReference type="EMBL" id="JALLAZ020000646">
    <property type="protein sequence ID" value="KAL3790328.1"/>
    <property type="molecule type" value="Genomic_DNA"/>
</dbReference>
<name>A0ABD3PQ64_9STRA</name>
<accession>A0ABD3PQ64</accession>
<evidence type="ECO:0000256" key="1">
    <source>
        <dbReference type="SAM" id="MobiDB-lite"/>
    </source>
</evidence>
<feature type="region of interest" description="Disordered" evidence="1">
    <location>
        <begin position="122"/>
        <end position="141"/>
    </location>
</feature>
<gene>
    <name evidence="2" type="ORF">ACHAW5_005040</name>
</gene>
<feature type="compositionally biased region" description="Low complexity" evidence="1">
    <location>
        <begin position="73"/>
        <end position="90"/>
    </location>
</feature>
<reference evidence="2 3" key="1">
    <citation type="submission" date="2024-10" db="EMBL/GenBank/DDBJ databases">
        <title>Updated reference genomes for cyclostephanoid diatoms.</title>
        <authorList>
            <person name="Roberts W.R."/>
            <person name="Alverson A.J."/>
        </authorList>
    </citation>
    <scope>NUCLEOTIDE SEQUENCE [LARGE SCALE GENOMIC DNA]</scope>
    <source>
        <strain evidence="2 3">AJA276-08</strain>
    </source>
</reference>
<protein>
    <submittedName>
        <fullName evidence="2">Uncharacterized protein</fullName>
    </submittedName>
</protein>
<sequence>MALARCALLTSVCAASTITTTFAFFIPSRPQVTNVSRIAIGRDEEGGGRRRSRRRRRARRPSRDDVDSDLPPSSALASSFSSSFSSSSSSTSSSAKILSSEIDFNSLTVMDVVLFRRRRTHGDDDAVDDPATTTTSRRRRRRTAALEIGAVQENGNVAPLSAWTLESAYATGANDMMAFVVDEDDQFPGLSSDDIAVLGAPSSWDGGSAVGYGSRQVGGGKGPGNPHGEESELLYYVDRGVVEGEYRIVTTTTLALKGRDGGEGGVDDGDDDDESVEVLSINIVMNPDLEHLW</sequence>
<evidence type="ECO:0000313" key="3">
    <source>
        <dbReference type="Proteomes" id="UP001530315"/>
    </source>
</evidence>
<organism evidence="2 3">
    <name type="scientific">Stephanodiscus triporus</name>
    <dbReference type="NCBI Taxonomy" id="2934178"/>
    <lineage>
        <taxon>Eukaryota</taxon>
        <taxon>Sar</taxon>
        <taxon>Stramenopiles</taxon>
        <taxon>Ochrophyta</taxon>
        <taxon>Bacillariophyta</taxon>
        <taxon>Coscinodiscophyceae</taxon>
        <taxon>Thalassiosirophycidae</taxon>
        <taxon>Stephanodiscales</taxon>
        <taxon>Stephanodiscaceae</taxon>
        <taxon>Stephanodiscus</taxon>
    </lineage>
</organism>
<comment type="caution">
    <text evidence="2">The sequence shown here is derived from an EMBL/GenBank/DDBJ whole genome shotgun (WGS) entry which is preliminary data.</text>
</comment>
<feature type="region of interest" description="Disordered" evidence="1">
    <location>
        <begin position="39"/>
        <end position="90"/>
    </location>
</feature>
<feature type="compositionally biased region" description="Basic residues" evidence="1">
    <location>
        <begin position="49"/>
        <end position="60"/>
    </location>
</feature>
<evidence type="ECO:0000313" key="2">
    <source>
        <dbReference type="EMBL" id="KAL3790328.1"/>
    </source>
</evidence>
<keyword evidence="3" id="KW-1185">Reference proteome</keyword>
<proteinExistence type="predicted"/>
<dbReference type="Proteomes" id="UP001530315">
    <property type="component" value="Unassembled WGS sequence"/>
</dbReference>